<gene>
    <name evidence="1" type="ORF">Pint_10821</name>
</gene>
<reference evidence="2" key="1">
    <citation type="journal article" date="2023" name="G3 (Bethesda)">
        <title>Genome assembly and association tests identify interacting loci associated with vigor, precocity, and sex in interspecific pistachio rootstocks.</title>
        <authorList>
            <person name="Palmer W."/>
            <person name="Jacygrad E."/>
            <person name="Sagayaradj S."/>
            <person name="Cavanaugh K."/>
            <person name="Han R."/>
            <person name="Bertier L."/>
            <person name="Beede B."/>
            <person name="Kafkas S."/>
            <person name="Golino D."/>
            <person name="Preece J."/>
            <person name="Michelmore R."/>
        </authorList>
    </citation>
    <scope>NUCLEOTIDE SEQUENCE [LARGE SCALE GENOMIC DNA]</scope>
</reference>
<proteinExistence type="predicted"/>
<keyword evidence="2" id="KW-1185">Reference proteome</keyword>
<organism evidence="1 2">
    <name type="scientific">Pistacia integerrima</name>
    <dbReference type="NCBI Taxonomy" id="434235"/>
    <lineage>
        <taxon>Eukaryota</taxon>
        <taxon>Viridiplantae</taxon>
        <taxon>Streptophyta</taxon>
        <taxon>Embryophyta</taxon>
        <taxon>Tracheophyta</taxon>
        <taxon>Spermatophyta</taxon>
        <taxon>Magnoliopsida</taxon>
        <taxon>eudicotyledons</taxon>
        <taxon>Gunneridae</taxon>
        <taxon>Pentapetalae</taxon>
        <taxon>rosids</taxon>
        <taxon>malvids</taxon>
        <taxon>Sapindales</taxon>
        <taxon>Anacardiaceae</taxon>
        <taxon>Pistacia</taxon>
    </lineage>
</organism>
<dbReference type="Proteomes" id="UP001163603">
    <property type="component" value="Chromosome 12"/>
</dbReference>
<name>A0ACC0XMM4_9ROSI</name>
<evidence type="ECO:0000313" key="2">
    <source>
        <dbReference type="Proteomes" id="UP001163603"/>
    </source>
</evidence>
<protein>
    <submittedName>
        <fullName evidence="1">Uncharacterized protein</fullName>
    </submittedName>
</protein>
<dbReference type="EMBL" id="CM047747">
    <property type="protein sequence ID" value="KAJ0019012.1"/>
    <property type="molecule type" value="Genomic_DNA"/>
</dbReference>
<sequence>MAFSSPAFSSVSSFISIVPEKFSGTGKPNLLVRGCLSTNYEKQSVSLDNDTDFRSNLLKHLKYPIGHPSFAEDIHVEHARKLKAFKHMLSRVRKDSFEGLAIIDAVQRLGIDYHFQEEIQQIIRRQYVISATYPFQHHYLQEIPLRFRLLRQEGYNVPTDMFNKFINKDGKFKQRVREDINSLMGLYEASQLCIGGEDVLDEARQFSSKLLNQSMSHLDPYQAKIVRNTLLYPYHRSSARFMAKNFFLSNFQGENEWIHVFQELAKMDFNLVQSLHQREIVQISKWWKDLGLAKKLEFAREQPLKWYIWSMACLTDANLSWQRIELTKPISFIYIIDDIFDVYGTLDELTIFTEIVNRWDHAAIDQLPDYMKICFKVLDDITNEISYKVYKEHGFNPVHSLRKAWSSLCNAFLVEAKWFASENMPKAEEYLKNGIISSGVHVVLVHIFFLLGQNVTKETVELIDNNPGIISSTATILRLWDDLGSAKDENQEGKDGSYVHYYMKEHQGSSVQAAEEHAMSKISDAWKCLNKECLSPNPFPASFTRASLNLARMVPLMYSYDDKQRLPSLEEYIKSLLFENEEPTRGVY</sequence>
<accession>A0ACC0XMM4</accession>
<evidence type="ECO:0000313" key="1">
    <source>
        <dbReference type="EMBL" id="KAJ0019012.1"/>
    </source>
</evidence>
<comment type="caution">
    <text evidence="1">The sequence shown here is derived from an EMBL/GenBank/DDBJ whole genome shotgun (WGS) entry which is preliminary data.</text>
</comment>